<protein>
    <submittedName>
        <fullName evidence="10">KpsF/GutQ family protein</fullName>
    </submittedName>
</protein>
<dbReference type="Gene3D" id="3.40.50.10490">
    <property type="entry name" value="Glucose-6-phosphate isomerase like protein, domain 1"/>
    <property type="match status" value="1"/>
</dbReference>
<dbReference type="PANTHER" id="PTHR42745">
    <property type="match status" value="1"/>
</dbReference>
<dbReference type="GO" id="GO:0005975">
    <property type="term" value="P:carbohydrate metabolic process"/>
    <property type="evidence" value="ECO:0007669"/>
    <property type="project" value="InterPro"/>
</dbReference>
<evidence type="ECO:0000259" key="9">
    <source>
        <dbReference type="PROSITE" id="PS51464"/>
    </source>
</evidence>
<dbReference type="RefSeq" id="WP_062226298.1">
    <property type="nucleotide sequence ID" value="NZ_BBWR01000002.1"/>
</dbReference>
<dbReference type="EMBL" id="LC066377">
    <property type="protein sequence ID" value="BAT28222.1"/>
    <property type="molecule type" value="Genomic_DNA"/>
</dbReference>
<feature type="site" description="Catalytically relevant" evidence="6">
    <location>
        <position position="122"/>
    </location>
</feature>
<feature type="domain" description="SIS" evidence="9">
    <location>
        <begin position="52"/>
        <end position="195"/>
    </location>
</feature>
<evidence type="ECO:0000256" key="7">
    <source>
        <dbReference type="PROSITE-ProRule" id="PRU00703"/>
    </source>
</evidence>
<dbReference type="GO" id="GO:1901135">
    <property type="term" value="P:carbohydrate derivative metabolic process"/>
    <property type="evidence" value="ECO:0007669"/>
    <property type="project" value="InterPro"/>
</dbReference>
<sequence>MTTGRAMREELAPDAIMRMLDSGKQALSTELAGLTNLVSAMSGDLGEAFTAVAQVITRIEGRVIVSGMGKSGHIGRKIAATLASTGTPSFFMHPGEASHGDLGMVTERDAVLAISWSGETVELKDLVTYCNRHQVPLIALTSQPNSALGRAANHCLIMPRSKEACPHGLAPTTSTLMQLAMGDALAVALLEARQFTPANFRTYHPGGKLGSALLTVADIMRPASRIETVGPDADMGTAIIAMSTLGLGCVVVADEAHRVLGIVTDGDLRRHMQDNLTSLTVESVMSTNPLTVSPTMLAASALATMTQEKVASLIVSDNDKLIGVVTTHMMLSRGLS</sequence>
<keyword evidence="5" id="KW-0479">Metal-binding</keyword>
<keyword evidence="5" id="KW-0862">Zinc</keyword>
<reference evidence="10" key="1">
    <citation type="journal article" date="2015" name="Proc. Natl. Acad. Sci. U.S.A.">
        <title>Bacterial clade with the ribosomal RNA operon on a small plasmid rather than the chromosome.</title>
        <authorList>
            <person name="Anda M."/>
            <person name="Ohtsubo Y."/>
            <person name="Okubo T."/>
            <person name="Sugawara M."/>
            <person name="Nagata Y."/>
            <person name="Tsuda M."/>
            <person name="Minamisawa K."/>
            <person name="Mitsui H."/>
        </authorList>
    </citation>
    <scope>NUCLEOTIDE SEQUENCE</scope>
    <source>
        <strain evidence="10">JCM 14755</strain>
    </source>
</reference>
<keyword evidence="2" id="KW-0677">Repeat</keyword>
<name>A0A0P0Z2B9_9HYPH</name>
<dbReference type="InterPro" id="IPR001347">
    <property type="entry name" value="SIS_dom"/>
</dbReference>
<comment type="similarity">
    <text evidence="1 4">Belongs to the SIS family. GutQ/KpsF subfamily.</text>
</comment>
<dbReference type="PROSITE" id="PS51464">
    <property type="entry name" value="SIS"/>
    <property type="match status" value="1"/>
</dbReference>
<dbReference type="CDD" id="cd04604">
    <property type="entry name" value="CBS_pair_SIS_assoc"/>
    <property type="match status" value="1"/>
</dbReference>
<feature type="domain" description="CBS" evidence="8">
    <location>
        <begin position="285"/>
        <end position="336"/>
    </location>
</feature>
<dbReference type="CDD" id="cd05014">
    <property type="entry name" value="SIS_Kpsf"/>
    <property type="match status" value="1"/>
</dbReference>
<evidence type="ECO:0000259" key="8">
    <source>
        <dbReference type="PROSITE" id="PS51371"/>
    </source>
</evidence>
<accession>A0A0P0Z2B9</accession>
<dbReference type="AlphaFoldDB" id="A0A0P0Z2B9"/>
<evidence type="ECO:0000256" key="1">
    <source>
        <dbReference type="ARBA" id="ARBA00008165"/>
    </source>
</evidence>
<dbReference type="InterPro" id="IPR050986">
    <property type="entry name" value="GutQ/KpsF_isomerases"/>
</dbReference>
<feature type="domain" description="CBS" evidence="8">
    <location>
        <begin position="220"/>
        <end position="278"/>
    </location>
</feature>
<evidence type="ECO:0000256" key="6">
    <source>
        <dbReference type="PIRSR" id="PIRSR004692-3"/>
    </source>
</evidence>
<dbReference type="InterPro" id="IPR035474">
    <property type="entry name" value="SIS_Kpsf"/>
</dbReference>
<dbReference type="GO" id="GO:0046872">
    <property type="term" value="F:metal ion binding"/>
    <property type="evidence" value="ECO:0007669"/>
    <property type="project" value="UniProtKB-KW"/>
</dbReference>
<dbReference type="SUPFAM" id="SSF53697">
    <property type="entry name" value="SIS domain"/>
    <property type="match status" value="1"/>
</dbReference>
<dbReference type="GO" id="GO:0019146">
    <property type="term" value="F:arabinose-5-phosphate isomerase activity"/>
    <property type="evidence" value="ECO:0007669"/>
    <property type="project" value="UniProtKB-ARBA"/>
</dbReference>
<feature type="binding site" evidence="5">
    <location>
        <position position="93"/>
    </location>
    <ligand>
        <name>Zn(2+)</name>
        <dbReference type="ChEBI" id="CHEBI:29105"/>
    </ligand>
</feature>
<dbReference type="SMART" id="SM00116">
    <property type="entry name" value="CBS"/>
    <property type="match status" value="2"/>
</dbReference>
<evidence type="ECO:0000313" key="10">
    <source>
        <dbReference type="EMBL" id="BAT28222.1"/>
    </source>
</evidence>
<dbReference type="NCBIfam" id="TIGR00393">
    <property type="entry name" value="kpsF"/>
    <property type="match status" value="1"/>
</dbReference>
<dbReference type="Pfam" id="PF00571">
    <property type="entry name" value="CBS"/>
    <property type="match status" value="2"/>
</dbReference>
<dbReference type="Pfam" id="PF01380">
    <property type="entry name" value="SIS"/>
    <property type="match status" value="1"/>
</dbReference>
<dbReference type="PROSITE" id="PS51371">
    <property type="entry name" value="CBS"/>
    <property type="match status" value="2"/>
</dbReference>
<dbReference type="Gene3D" id="3.10.580.10">
    <property type="entry name" value="CBS-domain"/>
    <property type="match status" value="1"/>
</dbReference>
<dbReference type="InterPro" id="IPR046348">
    <property type="entry name" value="SIS_dom_sf"/>
</dbReference>
<organism evidence="10">
    <name type="scientific">Aureimonas frigidaquae</name>
    <dbReference type="NCBI Taxonomy" id="424757"/>
    <lineage>
        <taxon>Bacteria</taxon>
        <taxon>Pseudomonadati</taxon>
        <taxon>Pseudomonadota</taxon>
        <taxon>Alphaproteobacteria</taxon>
        <taxon>Hyphomicrobiales</taxon>
        <taxon>Aurantimonadaceae</taxon>
        <taxon>Aureimonas</taxon>
    </lineage>
</organism>
<feature type="site" description="Catalytically relevant" evidence="6">
    <location>
        <position position="163"/>
    </location>
</feature>
<proteinExistence type="inferred from homology"/>
<dbReference type="InterPro" id="IPR000644">
    <property type="entry name" value="CBS_dom"/>
</dbReference>
<dbReference type="FunFam" id="3.40.50.10490:FF:000011">
    <property type="entry name" value="Arabinose 5-phosphate isomerase"/>
    <property type="match status" value="1"/>
</dbReference>
<evidence type="ECO:0000256" key="2">
    <source>
        <dbReference type="ARBA" id="ARBA00022737"/>
    </source>
</evidence>
<feature type="site" description="Catalytically relevant" evidence="6">
    <location>
        <position position="70"/>
    </location>
</feature>
<evidence type="ECO:0000256" key="4">
    <source>
        <dbReference type="PIRNR" id="PIRNR004692"/>
    </source>
</evidence>
<evidence type="ECO:0000256" key="5">
    <source>
        <dbReference type="PIRSR" id="PIRSR004692-2"/>
    </source>
</evidence>
<keyword evidence="3 7" id="KW-0129">CBS domain</keyword>
<dbReference type="InterPro" id="IPR046342">
    <property type="entry name" value="CBS_dom_sf"/>
</dbReference>
<evidence type="ECO:0000256" key="3">
    <source>
        <dbReference type="ARBA" id="ARBA00023122"/>
    </source>
</evidence>
<feature type="site" description="Catalytically relevant" evidence="6">
    <location>
        <position position="204"/>
    </location>
</feature>
<dbReference type="GO" id="GO:0097367">
    <property type="term" value="F:carbohydrate derivative binding"/>
    <property type="evidence" value="ECO:0007669"/>
    <property type="project" value="InterPro"/>
</dbReference>
<dbReference type="PIRSF" id="PIRSF004692">
    <property type="entry name" value="KdsD_KpsF"/>
    <property type="match status" value="1"/>
</dbReference>
<dbReference type="PANTHER" id="PTHR42745:SF1">
    <property type="entry name" value="ARABINOSE 5-PHOSPHATE ISOMERASE KDSD"/>
    <property type="match status" value="1"/>
</dbReference>
<dbReference type="InterPro" id="IPR004800">
    <property type="entry name" value="KdsD/KpsF-type"/>
</dbReference>